<keyword evidence="1" id="KW-0732">Signal</keyword>
<sequence length="113" mass="11756">MSRALSFFFFVLLVAAAVTSRPVKNETVMATIANQLDSNSTAKIAEPGKDLAALENSLDVLDAVVEIATGEDANAIPAAATGSHVATAGPTQCAIQIIKRHPFWGETSISTCP</sequence>
<dbReference type="HOGENOM" id="CLU_2137823_0_0_1"/>
<feature type="signal peptide" evidence="1">
    <location>
        <begin position="1"/>
        <end position="20"/>
    </location>
</feature>
<gene>
    <name evidence="2" type="ORF">SELMODRAFT_409681</name>
</gene>
<dbReference type="KEGG" id="smo:SELMODRAFT_409681"/>
<protein>
    <recommendedName>
        <fullName evidence="4">Pectinesterase inhibitor domain-containing protein</fullName>
    </recommendedName>
</protein>
<evidence type="ECO:0008006" key="4">
    <source>
        <dbReference type="Google" id="ProtNLM"/>
    </source>
</evidence>
<dbReference type="Proteomes" id="UP000001514">
    <property type="component" value="Unassembled WGS sequence"/>
</dbReference>
<evidence type="ECO:0000313" key="3">
    <source>
        <dbReference type="Proteomes" id="UP000001514"/>
    </source>
</evidence>
<evidence type="ECO:0000256" key="1">
    <source>
        <dbReference type="SAM" id="SignalP"/>
    </source>
</evidence>
<reference evidence="2 3" key="1">
    <citation type="journal article" date="2011" name="Science">
        <title>The Selaginella genome identifies genetic changes associated with the evolution of vascular plants.</title>
        <authorList>
            <person name="Banks J.A."/>
            <person name="Nishiyama T."/>
            <person name="Hasebe M."/>
            <person name="Bowman J.L."/>
            <person name="Gribskov M."/>
            <person name="dePamphilis C."/>
            <person name="Albert V.A."/>
            <person name="Aono N."/>
            <person name="Aoyama T."/>
            <person name="Ambrose B.A."/>
            <person name="Ashton N.W."/>
            <person name="Axtell M.J."/>
            <person name="Barker E."/>
            <person name="Barker M.S."/>
            <person name="Bennetzen J.L."/>
            <person name="Bonawitz N.D."/>
            <person name="Chapple C."/>
            <person name="Cheng C."/>
            <person name="Correa L.G."/>
            <person name="Dacre M."/>
            <person name="DeBarry J."/>
            <person name="Dreyer I."/>
            <person name="Elias M."/>
            <person name="Engstrom E.M."/>
            <person name="Estelle M."/>
            <person name="Feng L."/>
            <person name="Finet C."/>
            <person name="Floyd S.K."/>
            <person name="Frommer W.B."/>
            <person name="Fujita T."/>
            <person name="Gramzow L."/>
            <person name="Gutensohn M."/>
            <person name="Harholt J."/>
            <person name="Hattori M."/>
            <person name="Heyl A."/>
            <person name="Hirai T."/>
            <person name="Hiwatashi Y."/>
            <person name="Ishikawa M."/>
            <person name="Iwata M."/>
            <person name="Karol K.G."/>
            <person name="Koehler B."/>
            <person name="Kolukisaoglu U."/>
            <person name="Kubo M."/>
            <person name="Kurata T."/>
            <person name="Lalonde S."/>
            <person name="Li K."/>
            <person name="Li Y."/>
            <person name="Litt A."/>
            <person name="Lyons E."/>
            <person name="Manning G."/>
            <person name="Maruyama T."/>
            <person name="Michael T.P."/>
            <person name="Mikami K."/>
            <person name="Miyazaki S."/>
            <person name="Morinaga S."/>
            <person name="Murata T."/>
            <person name="Mueller-Roeber B."/>
            <person name="Nelson D.R."/>
            <person name="Obara M."/>
            <person name="Oguri Y."/>
            <person name="Olmstead R.G."/>
            <person name="Onodera N."/>
            <person name="Petersen B.L."/>
            <person name="Pils B."/>
            <person name="Prigge M."/>
            <person name="Rensing S.A."/>
            <person name="Riano-Pachon D.M."/>
            <person name="Roberts A.W."/>
            <person name="Sato Y."/>
            <person name="Scheller H.V."/>
            <person name="Schulz B."/>
            <person name="Schulz C."/>
            <person name="Shakirov E.V."/>
            <person name="Shibagaki N."/>
            <person name="Shinohara N."/>
            <person name="Shippen D.E."/>
            <person name="Soerensen I."/>
            <person name="Sotooka R."/>
            <person name="Sugimoto N."/>
            <person name="Sugita M."/>
            <person name="Sumikawa N."/>
            <person name="Tanurdzic M."/>
            <person name="Theissen G."/>
            <person name="Ulvskov P."/>
            <person name="Wakazuki S."/>
            <person name="Weng J.K."/>
            <person name="Willats W.W."/>
            <person name="Wipf D."/>
            <person name="Wolf P.G."/>
            <person name="Yang L."/>
            <person name="Zimmer A.D."/>
            <person name="Zhu Q."/>
            <person name="Mitros T."/>
            <person name="Hellsten U."/>
            <person name="Loque D."/>
            <person name="Otillar R."/>
            <person name="Salamov A."/>
            <person name="Schmutz J."/>
            <person name="Shapiro H."/>
            <person name="Lindquist E."/>
            <person name="Lucas S."/>
            <person name="Rokhsar D."/>
            <person name="Grigoriev I.V."/>
        </authorList>
    </citation>
    <scope>NUCLEOTIDE SEQUENCE [LARGE SCALE GENOMIC DNA]</scope>
</reference>
<feature type="chain" id="PRO_5003121694" description="Pectinesterase inhibitor domain-containing protein" evidence="1">
    <location>
        <begin position="21"/>
        <end position="113"/>
    </location>
</feature>
<organism evidence="3">
    <name type="scientific">Selaginella moellendorffii</name>
    <name type="common">Spikemoss</name>
    <dbReference type="NCBI Taxonomy" id="88036"/>
    <lineage>
        <taxon>Eukaryota</taxon>
        <taxon>Viridiplantae</taxon>
        <taxon>Streptophyta</taxon>
        <taxon>Embryophyta</taxon>
        <taxon>Tracheophyta</taxon>
        <taxon>Lycopodiopsida</taxon>
        <taxon>Selaginellales</taxon>
        <taxon>Selaginellaceae</taxon>
        <taxon>Selaginella</taxon>
    </lineage>
</organism>
<dbReference type="EMBL" id="GL377576">
    <property type="protein sequence ID" value="EFJ30060.1"/>
    <property type="molecule type" value="Genomic_DNA"/>
</dbReference>
<accession>D8RC37</accession>
<name>D8RC37_SELML</name>
<evidence type="ECO:0000313" key="2">
    <source>
        <dbReference type="EMBL" id="EFJ30060.1"/>
    </source>
</evidence>
<proteinExistence type="predicted"/>
<dbReference type="Gramene" id="EFJ30060">
    <property type="protein sequence ID" value="EFJ30060"/>
    <property type="gene ID" value="SELMODRAFT_409681"/>
</dbReference>
<dbReference type="InParanoid" id="D8RC37"/>
<keyword evidence="3" id="KW-1185">Reference proteome</keyword>
<dbReference type="AlphaFoldDB" id="D8RC37"/>